<name>A0A928YWK2_9GAMM</name>
<keyword evidence="4" id="KW-1185">Reference proteome</keyword>
<accession>A0A928YWK2</accession>
<dbReference type="GO" id="GO:0009279">
    <property type="term" value="C:cell outer membrane"/>
    <property type="evidence" value="ECO:0007669"/>
    <property type="project" value="UniProtKB-SubCell"/>
</dbReference>
<dbReference type="GO" id="GO:0015562">
    <property type="term" value="F:efflux transmembrane transporter activity"/>
    <property type="evidence" value="ECO:0007669"/>
    <property type="project" value="InterPro"/>
</dbReference>
<dbReference type="RefSeq" id="WP_193910729.1">
    <property type="nucleotide sequence ID" value="NZ_PRDL01000001.1"/>
</dbReference>
<keyword evidence="2" id="KW-0732">Signal</keyword>
<organism evidence="3 4">
    <name type="scientific">Cellvibrio polysaccharolyticus</name>
    <dbReference type="NCBI Taxonomy" id="2082724"/>
    <lineage>
        <taxon>Bacteria</taxon>
        <taxon>Pseudomonadati</taxon>
        <taxon>Pseudomonadota</taxon>
        <taxon>Gammaproteobacteria</taxon>
        <taxon>Cellvibrionales</taxon>
        <taxon>Cellvibrionaceae</taxon>
        <taxon>Cellvibrio</taxon>
    </lineage>
</organism>
<dbReference type="NCBIfam" id="TIGR01845">
    <property type="entry name" value="outer_NodT"/>
    <property type="match status" value="1"/>
</dbReference>
<proteinExistence type="inferred from homology"/>
<sequence>MQPTLLATALFACSLAGCAVGPDYVQPDVATPEHFQSQSAMENRKAAVDADIVTWWAGFADPQLTRFVTLALEQNLDVAQASARVLQARASVSAATAALLPAASVSGQATRAFQSLETPQGQLLNATPDFDRYGNLYEANLAGSWEVDLFGSLRRERRAALAGYQASEAGAIATRLAVAAQSADIYISIRGLQTRVDVAREQVEKQQELVRMLNLLHEKGLAAKRQVQQAEGTLTQVQASIPALEAGLQVAMNAMDIMLGALPGTYKEELSTTGIIPIAPGIASNASPAELLRRRPDLIIAERRLAAANERIGAAIGEYYPKLSLSGLVGSATSVSGDNVFSNNANQAAGVLGLRWRLFDFGRINAQINAARAEESELLSAYRLAVLKATEDVENAFSTLVKSEEQVAWLAQSVDALRAARQASFAAYEGGIVSVIEVLHTDSELLRAADAQAMAQTASARAAVSAFKALGGGWQPTEQVAPP</sequence>
<feature type="signal peptide" evidence="2">
    <location>
        <begin position="1"/>
        <end position="19"/>
    </location>
</feature>
<dbReference type="AlphaFoldDB" id="A0A928YWK2"/>
<dbReference type="Gene3D" id="2.20.200.10">
    <property type="entry name" value="Outer membrane efflux proteins (OEP)"/>
    <property type="match status" value="1"/>
</dbReference>
<keyword evidence="2" id="KW-0472">Membrane</keyword>
<dbReference type="PANTHER" id="PTHR30203:SF25">
    <property type="entry name" value="OUTER MEMBRANE PROTEIN-RELATED"/>
    <property type="match status" value="1"/>
</dbReference>
<dbReference type="InterPro" id="IPR010131">
    <property type="entry name" value="MdtP/NodT-like"/>
</dbReference>
<dbReference type="PANTHER" id="PTHR30203">
    <property type="entry name" value="OUTER MEMBRANE CATION EFFLUX PROTEIN"/>
    <property type="match status" value="1"/>
</dbReference>
<evidence type="ECO:0000313" key="3">
    <source>
        <dbReference type="EMBL" id="MBE8718288.1"/>
    </source>
</evidence>
<evidence type="ECO:0000313" key="4">
    <source>
        <dbReference type="Proteomes" id="UP000652567"/>
    </source>
</evidence>
<reference evidence="3" key="1">
    <citation type="submission" date="2018-07" db="EMBL/GenBank/DDBJ databases">
        <title>Genome assembly of strain Ka43.</title>
        <authorList>
            <person name="Kukolya J."/>
            <person name="Nagy I."/>
            <person name="Horvath B."/>
            <person name="Toth A."/>
        </authorList>
    </citation>
    <scope>NUCLEOTIDE SEQUENCE</scope>
    <source>
        <strain evidence="3">KB43</strain>
    </source>
</reference>
<dbReference type="EMBL" id="PRDL01000001">
    <property type="protein sequence ID" value="MBE8718288.1"/>
    <property type="molecule type" value="Genomic_DNA"/>
</dbReference>
<keyword evidence="2" id="KW-0812">Transmembrane</keyword>
<evidence type="ECO:0000256" key="2">
    <source>
        <dbReference type="RuleBase" id="RU362097"/>
    </source>
</evidence>
<comment type="similarity">
    <text evidence="1 2">Belongs to the outer membrane factor (OMF) (TC 1.B.17) family.</text>
</comment>
<gene>
    <name evidence="3" type="ORF">C4F51_13920</name>
</gene>
<keyword evidence="2" id="KW-0449">Lipoprotein</keyword>
<dbReference type="Proteomes" id="UP000652567">
    <property type="component" value="Unassembled WGS sequence"/>
</dbReference>
<keyword evidence="2" id="KW-1134">Transmembrane beta strand</keyword>
<dbReference type="SUPFAM" id="SSF56954">
    <property type="entry name" value="Outer membrane efflux proteins (OEP)"/>
    <property type="match status" value="1"/>
</dbReference>
<evidence type="ECO:0000256" key="1">
    <source>
        <dbReference type="ARBA" id="ARBA00007613"/>
    </source>
</evidence>
<comment type="caution">
    <text evidence="3">The sequence shown here is derived from an EMBL/GenBank/DDBJ whole genome shotgun (WGS) entry which is preliminary data.</text>
</comment>
<dbReference type="InterPro" id="IPR003423">
    <property type="entry name" value="OMP_efflux"/>
</dbReference>
<comment type="subcellular location">
    <subcellularLocation>
        <location evidence="2">Cell outer membrane</location>
        <topology evidence="2">Lipid-anchor</topology>
    </subcellularLocation>
</comment>
<dbReference type="Pfam" id="PF02321">
    <property type="entry name" value="OEP"/>
    <property type="match status" value="2"/>
</dbReference>
<protein>
    <submittedName>
        <fullName evidence="3">TolC family protein</fullName>
    </submittedName>
</protein>
<dbReference type="Gene3D" id="1.20.1600.10">
    <property type="entry name" value="Outer membrane efflux proteins (OEP)"/>
    <property type="match status" value="1"/>
</dbReference>
<keyword evidence="2" id="KW-0564">Palmitate</keyword>
<feature type="chain" id="PRO_5038156872" evidence="2">
    <location>
        <begin position="20"/>
        <end position="483"/>
    </location>
</feature>